<organism evidence="2 3">
    <name type="scientific">Agaricus bisporus var. burnettii</name>
    <dbReference type="NCBI Taxonomy" id="192524"/>
    <lineage>
        <taxon>Eukaryota</taxon>
        <taxon>Fungi</taxon>
        <taxon>Dikarya</taxon>
        <taxon>Basidiomycota</taxon>
        <taxon>Agaricomycotina</taxon>
        <taxon>Agaricomycetes</taxon>
        <taxon>Agaricomycetidae</taxon>
        <taxon>Agaricales</taxon>
        <taxon>Agaricineae</taxon>
        <taxon>Agaricaceae</taxon>
        <taxon>Agaricus</taxon>
    </lineage>
</organism>
<gene>
    <name evidence="2" type="ORF">Agabi119p4_9905</name>
</gene>
<dbReference type="AlphaFoldDB" id="A0A8H7C4I8"/>
<keyword evidence="1" id="KW-0812">Transmembrane</keyword>
<keyword evidence="1" id="KW-0472">Membrane</keyword>
<keyword evidence="1" id="KW-1133">Transmembrane helix</keyword>
<evidence type="ECO:0000256" key="1">
    <source>
        <dbReference type="SAM" id="Phobius"/>
    </source>
</evidence>
<protein>
    <submittedName>
        <fullName evidence="2">Uncharacterized protein</fullName>
    </submittedName>
</protein>
<accession>A0A8H7C4I8</accession>
<reference evidence="2 3" key="1">
    <citation type="journal article" name="Sci. Rep.">
        <title>Telomere-to-telomere assembled and centromere annotated genomes of the two main subspecies of the button mushroom Agaricus bisporus reveal especially polymorphic chromosome ends.</title>
        <authorList>
            <person name="Sonnenberg A.S.M."/>
            <person name="Sedaghat-Telgerd N."/>
            <person name="Lavrijssen B."/>
            <person name="Ohm R.A."/>
            <person name="Hendrickx P.M."/>
            <person name="Scholtmeijer K."/>
            <person name="Baars J.J.P."/>
            <person name="van Peer A."/>
        </authorList>
    </citation>
    <scope>NUCLEOTIDE SEQUENCE [LARGE SCALE GENOMIC DNA]</scope>
    <source>
        <strain evidence="2 3">H119_p4</strain>
    </source>
</reference>
<feature type="transmembrane region" description="Helical" evidence="1">
    <location>
        <begin position="12"/>
        <end position="35"/>
    </location>
</feature>
<dbReference type="Proteomes" id="UP000629468">
    <property type="component" value="Unassembled WGS sequence"/>
</dbReference>
<name>A0A8H7C4I8_AGABI</name>
<feature type="transmembrane region" description="Helical" evidence="1">
    <location>
        <begin position="128"/>
        <end position="150"/>
    </location>
</feature>
<feature type="transmembrane region" description="Helical" evidence="1">
    <location>
        <begin position="99"/>
        <end position="121"/>
    </location>
</feature>
<proteinExistence type="predicted"/>
<comment type="caution">
    <text evidence="2">The sequence shown here is derived from an EMBL/GenBank/DDBJ whole genome shotgun (WGS) entry which is preliminary data.</text>
</comment>
<feature type="transmembrane region" description="Helical" evidence="1">
    <location>
        <begin position="220"/>
        <end position="241"/>
    </location>
</feature>
<sequence length="267" mass="30159">MQITPADYESSYINWSLAVISFTVLIYEYLLTFIYEVERFWPLRLKNCFEPRRFTFDSENSLGRDGTSPCFTWASILFFNISGGLKIKHLDINCVHMQIYHQFLVITIQCLVACLMIIRVYALYDRKAWVAILYAGVAVCSTGIAIWAVITSTKTAESPPVYIPDGCGVTLARTEARYLAFAWLSELMFDVLIFVMTLYKTLSLPNGNGIGLLSMLMRDGAVYFGAMVVVNIGNIITFFVGGPLSRGSLTMLANMQVQIFINQRNTY</sequence>
<evidence type="ECO:0000313" key="3">
    <source>
        <dbReference type="Proteomes" id="UP000629468"/>
    </source>
</evidence>
<dbReference type="EMBL" id="JABXXO010000013">
    <property type="protein sequence ID" value="KAF7761913.1"/>
    <property type="molecule type" value="Genomic_DNA"/>
</dbReference>
<evidence type="ECO:0000313" key="2">
    <source>
        <dbReference type="EMBL" id="KAF7761913.1"/>
    </source>
</evidence>